<evidence type="ECO:0000256" key="2">
    <source>
        <dbReference type="SAM" id="Phobius"/>
    </source>
</evidence>
<gene>
    <name evidence="3" type="ORF">OLEA9_A080581</name>
</gene>
<keyword evidence="4" id="KW-1185">Reference proteome</keyword>
<keyword evidence="2" id="KW-0812">Transmembrane</keyword>
<evidence type="ECO:0000256" key="1">
    <source>
        <dbReference type="SAM" id="MobiDB-lite"/>
    </source>
</evidence>
<dbReference type="OrthoDB" id="1110706at2759"/>
<keyword evidence="2" id="KW-0472">Membrane</keyword>
<dbReference type="AlphaFoldDB" id="A0A8S0SRK3"/>
<feature type="transmembrane region" description="Helical" evidence="2">
    <location>
        <begin position="12"/>
        <end position="33"/>
    </location>
</feature>
<reference evidence="3 4" key="1">
    <citation type="submission" date="2019-12" db="EMBL/GenBank/DDBJ databases">
        <authorList>
            <person name="Alioto T."/>
            <person name="Alioto T."/>
            <person name="Gomez Garrido J."/>
        </authorList>
    </citation>
    <scope>NUCLEOTIDE SEQUENCE [LARGE SCALE GENOMIC DNA]</scope>
</reference>
<evidence type="ECO:0000313" key="3">
    <source>
        <dbReference type="EMBL" id="CAA2995434.1"/>
    </source>
</evidence>
<dbReference type="EMBL" id="CACTIH010005500">
    <property type="protein sequence ID" value="CAA2995434.1"/>
    <property type="molecule type" value="Genomic_DNA"/>
</dbReference>
<evidence type="ECO:0000313" key="4">
    <source>
        <dbReference type="Proteomes" id="UP000594638"/>
    </source>
</evidence>
<comment type="caution">
    <text evidence="3">The sequence shown here is derived from an EMBL/GenBank/DDBJ whole genome shotgun (WGS) entry which is preliminary data.</text>
</comment>
<protein>
    <submittedName>
        <fullName evidence="3">Uncharacterized protein</fullName>
    </submittedName>
</protein>
<accession>A0A8S0SRK3</accession>
<keyword evidence="2" id="KW-1133">Transmembrane helix</keyword>
<dbReference type="Proteomes" id="UP000594638">
    <property type="component" value="Unassembled WGS sequence"/>
</dbReference>
<dbReference type="PANTHER" id="PTHR36595:SF1">
    <property type="entry name" value="TRANSMEMBRANE PROTEIN"/>
    <property type="match status" value="1"/>
</dbReference>
<feature type="region of interest" description="Disordered" evidence="1">
    <location>
        <begin position="88"/>
        <end position="108"/>
    </location>
</feature>
<feature type="compositionally biased region" description="Acidic residues" evidence="1">
    <location>
        <begin position="89"/>
        <end position="108"/>
    </location>
</feature>
<name>A0A8S0SRK3_OLEEU</name>
<proteinExistence type="predicted"/>
<organism evidence="3 4">
    <name type="scientific">Olea europaea subsp. europaea</name>
    <dbReference type="NCBI Taxonomy" id="158383"/>
    <lineage>
        <taxon>Eukaryota</taxon>
        <taxon>Viridiplantae</taxon>
        <taxon>Streptophyta</taxon>
        <taxon>Embryophyta</taxon>
        <taxon>Tracheophyta</taxon>
        <taxon>Spermatophyta</taxon>
        <taxon>Magnoliopsida</taxon>
        <taxon>eudicotyledons</taxon>
        <taxon>Gunneridae</taxon>
        <taxon>Pentapetalae</taxon>
        <taxon>asterids</taxon>
        <taxon>lamiids</taxon>
        <taxon>Lamiales</taxon>
        <taxon>Oleaceae</taxon>
        <taxon>Oleeae</taxon>
        <taxon>Olea</taxon>
    </lineage>
</organism>
<dbReference type="PANTHER" id="PTHR36595">
    <property type="entry name" value="TRANSMEMBRANE PROTEIN"/>
    <property type="match status" value="1"/>
</dbReference>
<dbReference type="Gramene" id="OE9A080581T1">
    <property type="protein sequence ID" value="OE9A080581C1"/>
    <property type="gene ID" value="OE9A080581"/>
</dbReference>
<sequence>MLNSTFEFIGLAASNSLVVFCFCNLLIGILLVASSKSSSQFNEAETDPLPNIDNESNKVVTGIGNGSCSCENQKVGETDSKYVCITMADGDEEKQDEGEEEEDDYYEDDELTRRVEEFIEKINRGWRDEKLKTYSLGL</sequence>